<dbReference type="AlphaFoldDB" id="A0A9W4SH23"/>
<dbReference type="Proteomes" id="UP001153678">
    <property type="component" value="Unassembled WGS sequence"/>
</dbReference>
<dbReference type="EMBL" id="CAMKVN010000521">
    <property type="protein sequence ID" value="CAI2168805.1"/>
    <property type="molecule type" value="Genomic_DNA"/>
</dbReference>
<accession>A0A9W4SH23</accession>
<evidence type="ECO:0000313" key="2">
    <source>
        <dbReference type="Proteomes" id="UP001153678"/>
    </source>
</evidence>
<reference evidence="1" key="1">
    <citation type="submission" date="2022-08" db="EMBL/GenBank/DDBJ databases">
        <authorList>
            <person name="Kallberg Y."/>
            <person name="Tangrot J."/>
            <person name="Rosling A."/>
        </authorList>
    </citation>
    <scope>NUCLEOTIDE SEQUENCE</scope>
    <source>
        <strain evidence="1">Wild A</strain>
    </source>
</reference>
<organism evidence="1 2">
    <name type="scientific">Funneliformis geosporum</name>
    <dbReference type="NCBI Taxonomy" id="1117311"/>
    <lineage>
        <taxon>Eukaryota</taxon>
        <taxon>Fungi</taxon>
        <taxon>Fungi incertae sedis</taxon>
        <taxon>Mucoromycota</taxon>
        <taxon>Glomeromycotina</taxon>
        <taxon>Glomeromycetes</taxon>
        <taxon>Glomerales</taxon>
        <taxon>Glomeraceae</taxon>
        <taxon>Funneliformis</taxon>
    </lineage>
</organism>
<keyword evidence="2" id="KW-1185">Reference proteome</keyword>
<sequence>MKTQVELKNRLFTIRVVQENKYNNLLLGFLCESLLESNKEIENDPTSAISKLYKKIFQTEMSFSENFDDG</sequence>
<protein>
    <submittedName>
        <fullName evidence="1">11743_t:CDS:1</fullName>
    </submittedName>
</protein>
<feature type="non-terminal residue" evidence="1">
    <location>
        <position position="70"/>
    </location>
</feature>
<evidence type="ECO:0000313" key="1">
    <source>
        <dbReference type="EMBL" id="CAI2168805.1"/>
    </source>
</evidence>
<proteinExistence type="predicted"/>
<dbReference type="OrthoDB" id="2409573at2759"/>
<comment type="caution">
    <text evidence="1">The sequence shown here is derived from an EMBL/GenBank/DDBJ whole genome shotgun (WGS) entry which is preliminary data.</text>
</comment>
<name>A0A9W4SH23_9GLOM</name>
<gene>
    <name evidence="1" type="ORF">FWILDA_LOCUS3766</name>
</gene>